<organism evidence="24">
    <name type="scientific">Rhipicephalus zambeziensis</name>
    <dbReference type="NCBI Taxonomy" id="60191"/>
    <lineage>
        <taxon>Eukaryota</taxon>
        <taxon>Metazoa</taxon>
        <taxon>Ecdysozoa</taxon>
        <taxon>Arthropoda</taxon>
        <taxon>Chelicerata</taxon>
        <taxon>Arachnida</taxon>
        <taxon>Acari</taxon>
        <taxon>Parasitiformes</taxon>
        <taxon>Ixodida</taxon>
        <taxon>Ixodoidea</taxon>
        <taxon>Ixodidae</taxon>
        <taxon>Rhipicephalinae</taxon>
        <taxon>Rhipicephalus</taxon>
        <taxon>Rhipicephalus</taxon>
    </lineage>
</organism>
<keyword evidence="9 24" id="KW-0418">Kinase</keyword>
<sequence>MMHFYAFAIILCIVVVRSTSESSTNELPDCSQAPKPSDARKTFRELFIVSTLDGKISALDPQAHGNLVWSHETGPGGLLSSSLSKLEMRNRGQRVRLVPSLDGSLYKFDGDTVEPLPMSADFLLKSSYRLGDDLVITGGKEARTYGINIHTGQVRYICTMSGCDNTKEDFSTEDVLVVKRNTQTVRAVEPRSGREKWNFSVGENQLTVLKGLMASCTGSSSSSSESGDTDSYGVEEPSNCSSGEGCSKESLIQVVVPEGLVASTSTSKGSLEWSVKLPSPVVGAWHLRNGELEVVDLFEHSRILGLDGPNQSKQNNPVLYLGMHDRQLYVQHSGNIHSEVSGGYSQLIDPHRSNLPQVEWKPYLASAPSRTPIINTGNKAAPPMLEESSSSRKALMIKDDILDYPFDTGYYLYRGVDLDNDSVLLCEKEEVAETLNEHIVKSLRFWWKEISLIVLATFMINIFITKHVLRRFKLKHLQELSSKETKSNSGSESAVIPVSEQPVGQPSVDVGSAVGDLPKYTSRYLADFEPVRCLGKGGFGLVLESRNKLDDCTYAVKRICLPNNPDARDKVMREAKALAKLDHSGIVRYYNAWLESPPPGWQEHQDDVWQGSFDACTSFSYSDKTTTSAAKDSSWGNATRPFNPLRPFEDQFSFGDIGHSGAVLSSMNSSSSGITTDRHTSDDRSLRMPFSAYAATDEDDSLIEFERSSNNVKEKSISRSSAKPKENGERPKSLSLPEQPPVKVYLYIQMQLCKKESLKEWLHAHSTDRDYESVLDIFYQIVSAVEYVHENGLIHRDLKPSNIFFAMDDAIKVGDFGLVTALTGGSVVATPLKEPSEDLFSSKSGRLTDQVGTQLYMSPEQIDGLKYNQSVDIFSLGLIFFELLWPFSTQMERIQVLMNVKRLIFPPKFVKTYANECKLIEKLLSHDSEKRPSAKDIRQHPLFRPFQPSDEIAHLARLRRRNLSHRQSSSLSE</sequence>
<name>A0A224YYI1_9ACAR</name>
<feature type="region of interest" description="Disordered" evidence="21">
    <location>
        <begin position="218"/>
        <end position="245"/>
    </location>
</feature>
<feature type="region of interest" description="Disordered" evidence="21">
    <location>
        <begin position="666"/>
        <end position="685"/>
    </location>
</feature>
<dbReference type="Pfam" id="PF13360">
    <property type="entry name" value="PQQ_2"/>
    <property type="match status" value="1"/>
</dbReference>
<evidence type="ECO:0000256" key="22">
    <source>
        <dbReference type="SAM" id="SignalP"/>
    </source>
</evidence>
<dbReference type="InterPro" id="IPR017441">
    <property type="entry name" value="Protein_kinase_ATP_BS"/>
</dbReference>
<keyword evidence="17" id="KW-0834">Unfolded protein response</keyword>
<evidence type="ECO:0000256" key="4">
    <source>
        <dbReference type="ARBA" id="ARBA00022553"/>
    </source>
</evidence>
<feature type="domain" description="Protein kinase" evidence="23">
    <location>
        <begin position="528"/>
        <end position="943"/>
    </location>
</feature>
<keyword evidence="24" id="KW-0396">Initiation factor</keyword>
<feature type="signal peptide" evidence="22">
    <location>
        <begin position="1"/>
        <end position="18"/>
    </location>
</feature>
<dbReference type="InterPro" id="IPR002372">
    <property type="entry name" value="PQQ_rpt_dom"/>
</dbReference>
<evidence type="ECO:0000256" key="9">
    <source>
        <dbReference type="ARBA" id="ARBA00022777"/>
    </source>
</evidence>
<evidence type="ECO:0000256" key="10">
    <source>
        <dbReference type="ARBA" id="ARBA00022824"/>
    </source>
</evidence>
<dbReference type="InterPro" id="IPR008271">
    <property type="entry name" value="Ser/Thr_kinase_AS"/>
</dbReference>
<dbReference type="Gene3D" id="1.10.510.10">
    <property type="entry name" value="Transferase(Phosphotransferase) domain 1"/>
    <property type="match status" value="1"/>
</dbReference>
<dbReference type="FunFam" id="3.30.200.20:FF:000193">
    <property type="entry name" value="Eukaryotic translation initiation factor 2-alpha kinase 3"/>
    <property type="match status" value="1"/>
</dbReference>
<keyword evidence="13" id="KW-1133">Transmembrane helix</keyword>
<evidence type="ECO:0000256" key="3">
    <source>
        <dbReference type="ARBA" id="ARBA00022527"/>
    </source>
</evidence>
<dbReference type="EMBL" id="GFPF01007674">
    <property type="protein sequence ID" value="MAA18820.1"/>
    <property type="molecule type" value="Transcribed_RNA"/>
</dbReference>
<dbReference type="SUPFAM" id="SSF50998">
    <property type="entry name" value="Quinoprotein alcohol dehydrogenase-like"/>
    <property type="match status" value="1"/>
</dbReference>
<keyword evidence="10" id="KW-0256">Endoplasmic reticulum</keyword>
<evidence type="ECO:0000256" key="1">
    <source>
        <dbReference type="ARBA" id="ARBA00004115"/>
    </source>
</evidence>
<keyword evidence="15" id="KW-0472">Membrane</keyword>
<dbReference type="PROSITE" id="PS50011">
    <property type="entry name" value="PROTEIN_KINASE_DOM"/>
    <property type="match status" value="1"/>
</dbReference>
<keyword evidence="5" id="KW-0808">Transferase</keyword>
<feature type="region of interest" description="Disordered" evidence="21">
    <location>
        <begin position="713"/>
        <end position="737"/>
    </location>
</feature>
<dbReference type="InterPro" id="IPR050339">
    <property type="entry name" value="CC_SR_Kinase"/>
</dbReference>
<evidence type="ECO:0000256" key="13">
    <source>
        <dbReference type="ARBA" id="ARBA00022989"/>
    </source>
</evidence>
<dbReference type="GO" id="GO:0005524">
    <property type="term" value="F:ATP binding"/>
    <property type="evidence" value="ECO:0007669"/>
    <property type="project" value="UniProtKB-UniRule"/>
</dbReference>
<evidence type="ECO:0000256" key="2">
    <source>
        <dbReference type="ARBA" id="ARBA00012513"/>
    </source>
</evidence>
<dbReference type="PROSITE" id="PS00108">
    <property type="entry name" value="PROTEIN_KINASE_ST"/>
    <property type="match status" value="1"/>
</dbReference>
<dbReference type="FunFam" id="1.10.510.10:FF:000251">
    <property type="entry name" value="eukaryotic translation initiation factor 2-alpha kinase 3"/>
    <property type="match status" value="1"/>
</dbReference>
<evidence type="ECO:0000256" key="17">
    <source>
        <dbReference type="ARBA" id="ARBA00023230"/>
    </source>
</evidence>
<protein>
    <recommendedName>
        <fullName evidence="2">non-specific serine/threonine protein kinase</fullName>
        <ecNumber evidence="2">2.7.11.1</ecNumber>
    </recommendedName>
    <alternativeName>
        <fullName evidence="19">PRKR-like endoplasmic reticulum kinase</fullName>
    </alternativeName>
</protein>
<dbReference type="InterPro" id="IPR000719">
    <property type="entry name" value="Prot_kinase_dom"/>
</dbReference>
<keyword evidence="6" id="KW-0812">Transmembrane</keyword>
<dbReference type="PANTHER" id="PTHR11042">
    <property type="entry name" value="EUKARYOTIC TRANSLATION INITIATION FACTOR 2-ALPHA KINASE EIF2-ALPHA KINASE -RELATED"/>
    <property type="match status" value="1"/>
</dbReference>
<keyword evidence="14" id="KW-0346">Stress response</keyword>
<keyword evidence="4" id="KW-0597">Phosphoprotein</keyword>
<proteinExistence type="inferred from homology"/>
<feature type="chain" id="PRO_5013008172" description="non-specific serine/threonine protein kinase" evidence="22">
    <location>
        <begin position="19"/>
        <end position="973"/>
    </location>
</feature>
<evidence type="ECO:0000256" key="8">
    <source>
        <dbReference type="ARBA" id="ARBA00022741"/>
    </source>
</evidence>
<reference evidence="24" key="1">
    <citation type="journal article" date="2017" name="Parasit. Vectors">
        <title>Sialotranscriptomics of Rhipicephalus zambeziensis reveals intricate expression profiles of secretory proteins and suggests tight temporal transcriptional regulation during blood-feeding.</title>
        <authorList>
            <person name="de Castro M.H."/>
            <person name="de Klerk D."/>
            <person name="Pienaar R."/>
            <person name="Rees D.J.G."/>
            <person name="Mans B.J."/>
        </authorList>
    </citation>
    <scope>NUCLEOTIDE SEQUENCE</scope>
    <source>
        <tissue evidence="24">Salivary glands</tissue>
    </source>
</reference>
<feature type="binding site" evidence="20">
    <location>
        <position position="557"/>
    </location>
    <ligand>
        <name>ATP</name>
        <dbReference type="ChEBI" id="CHEBI:30616"/>
    </ligand>
</feature>
<evidence type="ECO:0000256" key="11">
    <source>
        <dbReference type="ARBA" id="ARBA00022840"/>
    </source>
</evidence>
<evidence type="ECO:0000259" key="23">
    <source>
        <dbReference type="PROSITE" id="PS50011"/>
    </source>
</evidence>
<dbReference type="InterPro" id="IPR015943">
    <property type="entry name" value="WD40/YVTN_repeat-like_dom_sf"/>
</dbReference>
<evidence type="ECO:0000256" key="15">
    <source>
        <dbReference type="ARBA" id="ARBA00023136"/>
    </source>
</evidence>
<dbReference type="PROSITE" id="PS00107">
    <property type="entry name" value="PROTEIN_KINASE_ATP"/>
    <property type="match status" value="1"/>
</dbReference>
<keyword evidence="12" id="KW-0810">Translation regulation</keyword>
<keyword evidence="16" id="KW-0325">Glycoprotein</keyword>
<dbReference type="InterPro" id="IPR011009">
    <property type="entry name" value="Kinase-like_dom_sf"/>
</dbReference>
<dbReference type="Gene3D" id="2.130.10.10">
    <property type="entry name" value="YVTN repeat-like/Quinoprotein amine dehydrogenase"/>
    <property type="match status" value="1"/>
</dbReference>
<dbReference type="EC" id="2.7.11.1" evidence="2"/>
<keyword evidence="24" id="KW-0648">Protein biosynthesis</keyword>
<dbReference type="Pfam" id="PF00069">
    <property type="entry name" value="Pkinase"/>
    <property type="match status" value="2"/>
</dbReference>
<evidence type="ECO:0000256" key="21">
    <source>
        <dbReference type="SAM" id="MobiDB-lite"/>
    </source>
</evidence>
<dbReference type="SUPFAM" id="SSF56112">
    <property type="entry name" value="Protein kinase-like (PK-like)"/>
    <property type="match status" value="1"/>
</dbReference>
<comment type="subcellular location">
    <subcellularLocation>
        <location evidence="1">Endoplasmic reticulum membrane</location>
        <topology evidence="1">Single-pass type I membrane protein</topology>
    </subcellularLocation>
</comment>
<keyword evidence="7 22" id="KW-0732">Signal</keyword>
<feature type="compositionally biased region" description="Basic and acidic residues" evidence="21">
    <location>
        <begin position="676"/>
        <end position="685"/>
    </location>
</feature>
<evidence type="ECO:0000256" key="6">
    <source>
        <dbReference type="ARBA" id="ARBA00022692"/>
    </source>
</evidence>
<feature type="compositionally biased region" description="Low complexity" evidence="21">
    <location>
        <begin position="218"/>
        <end position="231"/>
    </location>
</feature>
<comment type="similarity">
    <text evidence="18">Belongs to the protein kinase superfamily. Ser/Thr protein kinase family. GCN2 subfamily.</text>
</comment>
<dbReference type="GO" id="GO:0005789">
    <property type="term" value="C:endoplasmic reticulum membrane"/>
    <property type="evidence" value="ECO:0007669"/>
    <property type="project" value="UniProtKB-SubCell"/>
</dbReference>
<keyword evidence="3" id="KW-0723">Serine/threonine-protein kinase</keyword>
<dbReference type="GO" id="GO:0006986">
    <property type="term" value="P:response to unfolded protein"/>
    <property type="evidence" value="ECO:0007669"/>
    <property type="project" value="UniProtKB-KW"/>
</dbReference>
<evidence type="ECO:0000256" key="20">
    <source>
        <dbReference type="PROSITE-ProRule" id="PRU10141"/>
    </source>
</evidence>
<dbReference type="Gene3D" id="3.30.200.20">
    <property type="entry name" value="Phosphorylase Kinase, domain 1"/>
    <property type="match status" value="1"/>
</dbReference>
<evidence type="ECO:0000256" key="5">
    <source>
        <dbReference type="ARBA" id="ARBA00022679"/>
    </source>
</evidence>
<dbReference type="AlphaFoldDB" id="A0A224YYI1"/>
<keyword evidence="8 20" id="KW-0547">Nucleotide-binding</keyword>
<accession>A0A224YYI1</accession>
<evidence type="ECO:0000256" key="18">
    <source>
        <dbReference type="ARBA" id="ARBA00037982"/>
    </source>
</evidence>
<dbReference type="PANTHER" id="PTHR11042:SF91">
    <property type="entry name" value="EUKARYOTIC TRANSLATION INITIATION FACTOR 2-ALPHA KINASE"/>
    <property type="match status" value="1"/>
</dbReference>
<dbReference type="SMART" id="SM00220">
    <property type="entry name" value="S_TKc"/>
    <property type="match status" value="1"/>
</dbReference>
<keyword evidence="11 20" id="KW-0067">ATP-binding</keyword>
<evidence type="ECO:0000256" key="16">
    <source>
        <dbReference type="ARBA" id="ARBA00023180"/>
    </source>
</evidence>
<evidence type="ECO:0000256" key="12">
    <source>
        <dbReference type="ARBA" id="ARBA00022845"/>
    </source>
</evidence>
<dbReference type="GO" id="GO:0005634">
    <property type="term" value="C:nucleus"/>
    <property type="evidence" value="ECO:0007669"/>
    <property type="project" value="TreeGrafter"/>
</dbReference>
<evidence type="ECO:0000313" key="24">
    <source>
        <dbReference type="EMBL" id="MAA18820.1"/>
    </source>
</evidence>
<evidence type="ECO:0000256" key="19">
    <source>
        <dbReference type="ARBA" id="ARBA00041500"/>
    </source>
</evidence>
<evidence type="ECO:0000256" key="7">
    <source>
        <dbReference type="ARBA" id="ARBA00022729"/>
    </source>
</evidence>
<evidence type="ECO:0000256" key="14">
    <source>
        <dbReference type="ARBA" id="ARBA00023016"/>
    </source>
</evidence>
<dbReference type="InterPro" id="IPR011047">
    <property type="entry name" value="Quinoprotein_ADH-like_sf"/>
</dbReference>
<dbReference type="GO" id="GO:0004694">
    <property type="term" value="F:eukaryotic translation initiation factor 2alpha kinase activity"/>
    <property type="evidence" value="ECO:0007669"/>
    <property type="project" value="TreeGrafter"/>
</dbReference>
<dbReference type="GO" id="GO:0003743">
    <property type="term" value="F:translation initiation factor activity"/>
    <property type="evidence" value="ECO:0007669"/>
    <property type="project" value="UniProtKB-KW"/>
</dbReference>
<feature type="compositionally biased region" description="Basic and acidic residues" evidence="21">
    <location>
        <begin position="713"/>
        <end position="732"/>
    </location>
</feature>